<keyword evidence="2" id="KW-0472">Membrane</keyword>
<evidence type="ECO:0000256" key="1">
    <source>
        <dbReference type="SAM" id="MobiDB-lite"/>
    </source>
</evidence>
<organism evidence="3 4">
    <name type="scientific">Dissostichus mawsoni</name>
    <name type="common">Antarctic cod</name>
    <dbReference type="NCBI Taxonomy" id="36200"/>
    <lineage>
        <taxon>Eukaryota</taxon>
        <taxon>Metazoa</taxon>
        <taxon>Chordata</taxon>
        <taxon>Craniata</taxon>
        <taxon>Vertebrata</taxon>
        <taxon>Euteleostomi</taxon>
        <taxon>Actinopterygii</taxon>
        <taxon>Neopterygii</taxon>
        <taxon>Teleostei</taxon>
        <taxon>Neoteleostei</taxon>
        <taxon>Acanthomorphata</taxon>
        <taxon>Eupercaria</taxon>
        <taxon>Perciformes</taxon>
        <taxon>Notothenioidei</taxon>
        <taxon>Nototheniidae</taxon>
        <taxon>Dissostichus</taxon>
    </lineage>
</organism>
<accession>A0A7J5ZCM8</accession>
<protein>
    <submittedName>
        <fullName evidence="3">Uncharacterized protein</fullName>
    </submittedName>
</protein>
<comment type="caution">
    <text evidence="3">The sequence shown here is derived from an EMBL/GenBank/DDBJ whole genome shotgun (WGS) entry which is preliminary data.</text>
</comment>
<gene>
    <name evidence="3" type="ORF">F7725_021972</name>
</gene>
<dbReference type="EMBL" id="JAAKFY010000003">
    <property type="protein sequence ID" value="KAF3859572.1"/>
    <property type="molecule type" value="Genomic_DNA"/>
</dbReference>
<feature type="region of interest" description="Disordered" evidence="1">
    <location>
        <begin position="15"/>
        <end position="35"/>
    </location>
</feature>
<keyword evidence="2" id="KW-1133">Transmembrane helix</keyword>
<name>A0A7J5ZCM8_DISMA</name>
<feature type="transmembrane region" description="Helical" evidence="2">
    <location>
        <begin position="105"/>
        <end position="125"/>
    </location>
</feature>
<dbReference type="OrthoDB" id="8933311at2759"/>
<evidence type="ECO:0000313" key="3">
    <source>
        <dbReference type="EMBL" id="KAF3859572.1"/>
    </source>
</evidence>
<evidence type="ECO:0000256" key="2">
    <source>
        <dbReference type="SAM" id="Phobius"/>
    </source>
</evidence>
<evidence type="ECO:0000313" key="4">
    <source>
        <dbReference type="Proteomes" id="UP000518266"/>
    </source>
</evidence>
<proteinExistence type="predicted"/>
<feature type="region of interest" description="Disordered" evidence="1">
    <location>
        <begin position="222"/>
        <end position="256"/>
    </location>
</feature>
<dbReference type="Proteomes" id="UP000518266">
    <property type="component" value="Unassembled WGS sequence"/>
</dbReference>
<reference evidence="3 4" key="1">
    <citation type="submission" date="2020-03" db="EMBL/GenBank/DDBJ databases">
        <title>Dissostichus mawsoni Genome sequencing and assembly.</title>
        <authorList>
            <person name="Park H."/>
        </authorList>
    </citation>
    <scope>NUCLEOTIDE SEQUENCE [LARGE SCALE GENOMIC DNA]</scope>
    <source>
        <strain evidence="3">DM0001</strain>
        <tissue evidence="3">Muscle</tissue>
    </source>
</reference>
<sequence length="268" mass="29430">MNGCEHGCGGGGLDGGGGAQWDSPLTELPSPLGEEERESPFSVVSELEPFWLWGSVAAATVLDGGAAVDVGLTFSLKSVMMTVRSPTVTSRCWALLRSMFFNLGLRRLSVALLLLYLLLLFLFGLRGQHELLSYLLLRDELGDGTRLPDPGGEEGGETERGRLMRGKITSCIPKDSTWLTSAELLAHISAEHGGMSKHPTGQLMDLTYRRERNIRDVYDERFLTERPRPCTTTSQRTKPRPLPGPRSLPESGEDTLVQAILNLDRGYE</sequence>
<keyword evidence="4" id="KW-1185">Reference proteome</keyword>
<dbReference type="AlphaFoldDB" id="A0A7J5ZCM8"/>
<keyword evidence="2" id="KW-0812">Transmembrane</keyword>